<dbReference type="Pfam" id="PF05949">
    <property type="entry name" value="DUF881"/>
    <property type="match status" value="1"/>
</dbReference>
<comment type="similarity">
    <text evidence="1">Belongs to the UPF0749 family.</text>
</comment>
<evidence type="ECO:0008006" key="6">
    <source>
        <dbReference type="Google" id="ProtNLM"/>
    </source>
</evidence>
<comment type="caution">
    <text evidence="4">The sequence shown here is derived from an EMBL/GenBank/DDBJ whole genome shotgun (WGS) entry which is preliminary data.</text>
</comment>
<dbReference type="EMBL" id="BKAL01000019">
    <property type="protein sequence ID" value="GEP70938.1"/>
    <property type="molecule type" value="Genomic_DNA"/>
</dbReference>
<feature type="compositionally biased region" description="Low complexity" evidence="2">
    <location>
        <begin position="253"/>
        <end position="262"/>
    </location>
</feature>
<keyword evidence="3" id="KW-0732">Signal</keyword>
<evidence type="ECO:0000256" key="1">
    <source>
        <dbReference type="ARBA" id="ARBA00009108"/>
    </source>
</evidence>
<gene>
    <name evidence="4" type="ORF">CSO01_36530</name>
</gene>
<dbReference type="GO" id="GO:0005886">
    <property type="term" value="C:plasma membrane"/>
    <property type="evidence" value="ECO:0007669"/>
    <property type="project" value="TreeGrafter"/>
</dbReference>
<dbReference type="PANTHER" id="PTHR37313:SF4">
    <property type="entry name" value="CONSERVED MEMBRANE PROTEIN-RELATED"/>
    <property type="match status" value="1"/>
</dbReference>
<dbReference type="Gene3D" id="3.30.70.1880">
    <property type="entry name" value="Protein of unknown function DUF881"/>
    <property type="match status" value="1"/>
</dbReference>
<evidence type="ECO:0000313" key="4">
    <source>
        <dbReference type="EMBL" id="GEP70938.1"/>
    </source>
</evidence>
<dbReference type="PANTHER" id="PTHR37313">
    <property type="entry name" value="UPF0749 PROTEIN RV1825"/>
    <property type="match status" value="1"/>
</dbReference>
<accession>A0A512PIA7</accession>
<name>A0A512PIA7_9CELL</name>
<feature type="region of interest" description="Disordered" evidence="2">
    <location>
        <begin position="243"/>
        <end position="269"/>
    </location>
</feature>
<evidence type="ECO:0000256" key="2">
    <source>
        <dbReference type="SAM" id="MobiDB-lite"/>
    </source>
</evidence>
<proteinExistence type="inferred from homology"/>
<reference evidence="4 5" key="1">
    <citation type="submission" date="2019-07" db="EMBL/GenBank/DDBJ databases">
        <title>Whole genome shotgun sequence of Cellulomonas soli NBRC 109434.</title>
        <authorList>
            <person name="Hosoyama A."/>
            <person name="Uohara A."/>
            <person name="Ohji S."/>
            <person name="Ichikawa N."/>
        </authorList>
    </citation>
    <scope>NUCLEOTIDE SEQUENCE [LARGE SCALE GENOMIC DNA]</scope>
    <source>
        <strain evidence="4 5">NBRC 109434</strain>
    </source>
</reference>
<protein>
    <recommendedName>
        <fullName evidence="6">DUF881 domain-containing protein</fullName>
    </recommendedName>
</protein>
<feature type="chain" id="PRO_5039269836" description="DUF881 domain-containing protein" evidence="3">
    <location>
        <begin position="21"/>
        <end position="269"/>
    </location>
</feature>
<keyword evidence="5" id="KW-1185">Reference proteome</keyword>
<feature type="signal peptide" evidence="3">
    <location>
        <begin position="1"/>
        <end position="20"/>
    </location>
</feature>
<dbReference type="AlphaFoldDB" id="A0A512PIA7"/>
<evidence type="ECO:0000313" key="5">
    <source>
        <dbReference type="Proteomes" id="UP000321798"/>
    </source>
</evidence>
<organism evidence="4 5">
    <name type="scientific">Cellulomonas soli</name>
    <dbReference type="NCBI Taxonomy" id="931535"/>
    <lineage>
        <taxon>Bacteria</taxon>
        <taxon>Bacillati</taxon>
        <taxon>Actinomycetota</taxon>
        <taxon>Actinomycetes</taxon>
        <taxon>Micrococcales</taxon>
        <taxon>Cellulomonadaceae</taxon>
        <taxon>Cellulomonas</taxon>
    </lineage>
</organism>
<sequence length="269" mass="27769">MPRGTWAVAVVLALSGALFAANASIANRQSGDRHPQDLRELALAESDRVTTLAAQVDDLHAEVDQLTSEANAAAGTPLTSPGTGYEVASGAVAVRGPGLVVKLDDAPTDTLGNSGARPDDLVVHQQDMQNVMNALWAGGAEAMSLMDQRVISTSAFRCVGNVLWLHGLAYSPPYTVTAIGDPVRLRAALEASPEIQIYLEYVDAYGLGWDVGQGSSLDVPAFTGATDLTWATVPDGTEVLPSAQADDAITLGSPSEPTPSSSATDGEAG</sequence>
<evidence type="ECO:0000256" key="3">
    <source>
        <dbReference type="SAM" id="SignalP"/>
    </source>
</evidence>
<dbReference type="InterPro" id="IPR010273">
    <property type="entry name" value="DUF881"/>
</dbReference>
<dbReference type="Proteomes" id="UP000321798">
    <property type="component" value="Unassembled WGS sequence"/>
</dbReference>